<evidence type="ECO:0000256" key="1">
    <source>
        <dbReference type="SAM" id="MobiDB-lite"/>
    </source>
</evidence>
<sequence>MLKVLIISIAIVLGVLALTVFAISKGYAYNHKVDPMPDRHKKDDDDDSDNQQ</sequence>
<dbReference type="EMBL" id="JBHUMZ010000011">
    <property type="protein sequence ID" value="MFD2637994.1"/>
    <property type="molecule type" value="Genomic_DNA"/>
</dbReference>
<comment type="caution">
    <text evidence="2">The sequence shown here is derived from an EMBL/GenBank/DDBJ whole genome shotgun (WGS) entry which is preliminary data.</text>
</comment>
<gene>
    <name evidence="2" type="primary">ytzI</name>
    <name evidence="2" type="ORF">ACFSW4_03755</name>
</gene>
<protein>
    <submittedName>
        <fullName evidence="2">YtzI protein</fullName>
    </submittedName>
</protein>
<proteinExistence type="predicted"/>
<organism evidence="2 3">
    <name type="scientific">Piscibacillus salipiscarius</name>
    <dbReference type="NCBI Taxonomy" id="299480"/>
    <lineage>
        <taxon>Bacteria</taxon>
        <taxon>Bacillati</taxon>
        <taxon>Bacillota</taxon>
        <taxon>Bacilli</taxon>
        <taxon>Bacillales</taxon>
        <taxon>Bacillaceae</taxon>
        <taxon>Piscibacillus</taxon>
    </lineage>
</organism>
<dbReference type="NCBIfam" id="NF033232">
    <property type="entry name" value="small_YtzI"/>
    <property type="match status" value="1"/>
</dbReference>
<dbReference type="InterPro" id="IPR047753">
    <property type="entry name" value="YtzI-like"/>
</dbReference>
<dbReference type="Proteomes" id="UP001597452">
    <property type="component" value="Unassembled WGS sequence"/>
</dbReference>
<reference evidence="3" key="1">
    <citation type="journal article" date="2019" name="Int. J. Syst. Evol. Microbiol.">
        <title>The Global Catalogue of Microorganisms (GCM) 10K type strain sequencing project: providing services to taxonomists for standard genome sequencing and annotation.</title>
        <authorList>
            <consortium name="The Broad Institute Genomics Platform"/>
            <consortium name="The Broad Institute Genome Sequencing Center for Infectious Disease"/>
            <person name="Wu L."/>
            <person name="Ma J."/>
        </authorList>
    </citation>
    <scope>NUCLEOTIDE SEQUENCE [LARGE SCALE GENOMIC DNA]</scope>
    <source>
        <strain evidence="3">TISTR 1571</strain>
    </source>
</reference>
<accession>A0ABW5Q824</accession>
<evidence type="ECO:0000313" key="3">
    <source>
        <dbReference type="Proteomes" id="UP001597452"/>
    </source>
</evidence>
<evidence type="ECO:0000313" key="2">
    <source>
        <dbReference type="EMBL" id="MFD2637994.1"/>
    </source>
</evidence>
<keyword evidence="3" id="KW-1185">Reference proteome</keyword>
<feature type="region of interest" description="Disordered" evidence="1">
    <location>
        <begin position="31"/>
        <end position="52"/>
    </location>
</feature>
<name>A0ABW5Q824_9BACI</name>
<feature type="compositionally biased region" description="Basic and acidic residues" evidence="1">
    <location>
        <begin position="31"/>
        <end position="43"/>
    </location>
</feature>
<dbReference type="RefSeq" id="WP_377327536.1">
    <property type="nucleotide sequence ID" value="NZ_JBHUMZ010000011.1"/>
</dbReference>